<dbReference type="AlphaFoldDB" id="A0AAV9Z3N5"/>
<evidence type="ECO:0000256" key="1">
    <source>
        <dbReference type="ARBA" id="ARBA00022793"/>
    </source>
</evidence>
<dbReference type="GO" id="GO:0008654">
    <property type="term" value="P:phospholipid biosynthetic process"/>
    <property type="evidence" value="ECO:0007669"/>
    <property type="project" value="InterPro"/>
</dbReference>
<comment type="caution">
    <text evidence="3">The sequence shown here is derived from an EMBL/GenBank/DDBJ whole genome shotgun (WGS) entry which is preliminary data.</text>
</comment>
<evidence type="ECO:0000313" key="3">
    <source>
        <dbReference type="EMBL" id="KAK6969586.1"/>
    </source>
</evidence>
<keyword evidence="1" id="KW-0210">Decarboxylase</keyword>
<dbReference type="EMBL" id="JAWWNJ010000219">
    <property type="protein sequence ID" value="KAK6969586.1"/>
    <property type="molecule type" value="Genomic_DNA"/>
</dbReference>
<dbReference type="PANTHER" id="PTHR10067">
    <property type="entry name" value="PHOSPHATIDYLSERINE DECARBOXYLASE"/>
    <property type="match status" value="1"/>
</dbReference>
<reference evidence="3 4" key="1">
    <citation type="journal article" date="2024" name="J Genomics">
        <title>Draft genome sequencing and assembly of Favolaschia claudopus CIRM-BRFM 2984 isolated from oak limbs.</title>
        <authorList>
            <person name="Navarro D."/>
            <person name="Drula E."/>
            <person name="Chaduli D."/>
            <person name="Cazenave R."/>
            <person name="Ahrendt S."/>
            <person name="Wang J."/>
            <person name="Lipzen A."/>
            <person name="Daum C."/>
            <person name="Barry K."/>
            <person name="Grigoriev I.V."/>
            <person name="Favel A."/>
            <person name="Rosso M.N."/>
            <person name="Martin F."/>
        </authorList>
    </citation>
    <scope>NUCLEOTIDE SEQUENCE [LARGE SCALE GENOMIC DNA]</scope>
    <source>
        <strain evidence="3 4">CIRM-BRFM 2984</strain>
    </source>
</reference>
<dbReference type="GO" id="GO:0004609">
    <property type="term" value="F:phosphatidylserine decarboxylase activity"/>
    <property type="evidence" value="ECO:0007669"/>
    <property type="project" value="InterPro"/>
</dbReference>
<organism evidence="3 4">
    <name type="scientific">Favolaschia claudopus</name>
    <dbReference type="NCBI Taxonomy" id="2862362"/>
    <lineage>
        <taxon>Eukaryota</taxon>
        <taxon>Fungi</taxon>
        <taxon>Dikarya</taxon>
        <taxon>Basidiomycota</taxon>
        <taxon>Agaricomycotina</taxon>
        <taxon>Agaricomycetes</taxon>
        <taxon>Agaricomycetidae</taxon>
        <taxon>Agaricales</taxon>
        <taxon>Marasmiineae</taxon>
        <taxon>Mycenaceae</taxon>
        <taxon>Favolaschia</taxon>
    </lineage>
</organism>
<keyword evidence="2" id="KW-0456">Lyase</keyword>
<evidence type="ECO:0000313" key="4">
    <source>
        <dbReference type="Proteomes" id="UP001362999"/>
    </source>
</evidence>
<dbReference type="PANTHER" id="PTHR10067:SF17">
    <property type="entry name" value="PHOSPHATIDYLSERINE DECARBOXYLASE PROENZYME 2"/>
    <property type="match status" value="1"/>
</dbReference>
<name>A0AAV9Z3N5_9AGAR</name>
<evidence type="ECO:0008006" key="5">
    <source>
        <dbReference type="Google" id="ProtNLM"/>
    </source>
</evidence>
<dbReference type="Proteomes" id="UP001362999">
    <property type="component" value="Unassembled WGS sequence"/>
</dbReference>
<accession>A0AAV9Z3N5</accession>
<proteinExistence type="predicted"/>
<gene>
    <name evidence="3" type="ORF">R3P38DRAFT_2814152</name>
</gene>
<sequence>MGKSLDVYQIQESWFTSSMKLPRQLTHFQAPSHADASHPAVPISLVAPPRPAAQHHCFAYNMLYGYFGSPIPAPDTPALSHFNLPRRTRNCAHIAEECPFILLARREISVDSQWRVHLKSGKRGDNHNTPTFFALRRRRICRSRLSSPSRGLPARRFTSRACLRIPSPFSHSSDTATINDDILHLNTAPTAELLPPPVLHIDSAMWKLNGPSGAGRVLQAVHADNAAKTSSDKATLIARRLLKSLSNKQGIEYDSPESAQDTPGFIAFYGLQVDEICNPLDSFKTFNRFFYRYETQALRAPRREARRPFLSGAADCHFMACESVYEATRLWIQGREFTVARLLGDAYKHEAERYTDGALAIFRLAPQDYHRFHSPLGGEREARAGVWRYADKDVLVGGSTIVLLFEKDMVEWDEDLLVNGRASLETLVRVGMGIGAAKKKSGDKELITFKSRIRARRSVTRS</sequence>
<evidence type="ECO:0000256" key="2">
    <source>
        <dbReference type="ARBA" id="ARBA00023239"/>
    </source>
</evidence>
<dbReference type="Pfam" id="PF02666">
    <property type="entry name" value="PS_Dcarbxylase"/>
    <property type="match status" value="1"/>
</dbReference>
<dbReference type="InterPro" id="IPR003817">
    <property type="entry name" value="PS_Dcarbxylase"/>
</dbReference>
<keyword evidence="4" id="KW-1185">Reference proteome</keyword>
<protein>
    <recommendedName>
        <fullName evidence="5">Phosphatidylserine decarboxylase</fullName>
    </recommendedName>
</protein>